<protein>
    <recommendedName>
        <fullName evidence="6">Myosin class II heavy chain</fullName>
    </recommendedName>
</protein>
<dbReference type="EMBL" id="MU004237">
    <property type="protein sequence ID" value="KAF2668066.1"/>
    <property type="molecule type" value="Genomic_DNA"/>
</dbReference>
<feature type="compositionally biased region" description="Polar residues" evidence="3">
    <location>
        <begin position="1095"/>
        <end position="1110"/>
    </location>
</feature>
<sequence length="2296" mass="252537">MPASSLTGAPSSPPTLASATINQPDDQLHSPSSPHNDNSYGNLSETDTLGPDSPEIAPLPAPPRLPFTPRTPLGHQSASDATFYTASWGSPYPESVVPAGRHSNQRANRRASSTLSLDENEEESPQIAFGLSHLIPSRFERTYEVTPTRPTTPTGWSPSQVTPRGSAPSIEERIAAQFPARNLLSSFSKVQRTPDHKTGQDLEASSQRLGKLVGKELGQNRKVSGHRSHSRNRTLRQEDITPPQLFSQNSAMESSKYASSPMSKPTPSGTPARDHIEPPSHSQAQFDFNLPSPSPNVERTLSAGGLQQLRTRKRLTHKGKACWVALPVDPPRGGDGQAPYPLSAQEIAERLKRFQDQGYDVRGFGHWSQSAEQEQSPAAVYAQNRDVYPDVGDYRTEAQEFSGKARIQIPNPRLWQDHVRELKEAKLRALGVSLGDDPPEPSLSRRASSQFSGLPFSPPLPTSSAGSQRMGPGGNVFPMGFVPGSSNHTSTRSIASPISSMGNPRQSMHMHRQSMFTSPPMIPQQAISPQGFNAWSPQPFGMQNAPLSSNSPLVSSGAVDMRSPISPFNPMADSTSPFQFPQRNELVAQLQHQKQQQLVRQQQLLPIRPASTLAEVLEVEAEEDPVPATRSVPPEMFNPRPGHRHNISAKLEESIHKSSFSLDKKAEPSLQKVEDVKSPIEGSSEVEERESTPKAVPEWRRNAPAVIEDVMTKEKESPKMMEKLQEQPATLEEEEEAAVVEKVQPQEPPAIVGRTYGLNYNDLDLASSDIDTNPSEHGMSSPPTMASNKGIFTASNPWDNDPTFMRKAQTSEPKHAKQHSSKASISGLNVTAREFNPGANPAAVFNPSIFNASAFAFHPEKVKDFVPRSIVSAKSSVLSHSIGSGSIGTPTKTLFNLNAPEFSPTAGGFGGGVDLSKSEFSFASKAPILKPTAPVFNPAVPAFEPDKSFGSVNTSSSDAPGRLFSGVDFTEFSKPVKKSKAVPIVPPSAKTDTEEEIFDKDGRLAAGNAKRMRKVDADGDDVPLFAIPNPDPLPASLVNPVLDSEPTAPLHVDSEIEIVPSKAFVQPTPTFAGDESPLFPSSPLPVEPEGGFPARTSSLPRSNGVESAQHSPIHLDASPAVPISPVRAPDTPVVQQNVDDSIQLTPKFLSDEDDRAQNISEQLISPPSSAVASRSGLDADFQIPSLEGTFSSPPNKLPSSVRYYDDMEQPDFNEIDAVMQHINQSNSEADVERDAHSWPETSPTDMPTMQLLQPHLPANLRSDAPSPSPRRGLLSANHLDLDSASVTQDPFSDGRGAIGYESPVRQLNEGPTVPISDWDDFSSGEEEQIRARGPFLDAHVSSVINSSLSKRLGPLERQLKAIESAMSTISSSRPGRNLRSRATMDSDADDEDDEIEPEYSSRAWSRSPVRDRKNEKMRLIIQEALATYRPVVEPTSDTVATASILAAVQEMRSAFQVPTAQILSAEDVQRAVEGVLMGRKLEYDISNLPQLEDIKAAVESAVASQTLTTESSRTLMQDENPILSELLQRNSEAHAKIAEEAEARKYAERKEAESQRLLKLAEEELELLRASASDDGDHMRVFEDKSRDADQRVAMAESASADLQVKVTSLSETNVALKATLDEYRISHDKWRADMDNASREKERLAAASGTLKIQAEEAIRIRETMRDRLDKLQADTASATGKLADERAKWQRMDAEHRTRYEIIKSQAQAEARTRERFEQEMNRLEVSERENMKENTKLRALLEHVQHEKNRLQGDVEDLLSKEREAQKAAITLEHLQKENSKLEQQVDQWRSESSEHEKTAEKYAREWQEARDSARTEVQRTRLLMQADIDAANNHANIVRAGLEDELNRLRVDLESAKMEADAARAKEELIIEQEADSKRDAIREVIEGKTSALHDQRQVFEERLEELRRQHRRDLDHVIENKNQSETFLREAHASRQADMEQQSQRSLEQAYEDKERSEAYFADQLNLASNKIELLEDKVHHLNQKLEVTKTAAQAAAQAAQSTRSPAAVLPSMPSMFGNLGGASAKALRESIDVLQDQLQEREARIEALEQQVGEVDPEALKGRDVEIGWLRELLGVRVDDLSDLINLLGREDFDRESVQNAAIRIRTSLQMEMHEKERHQGTGNAQPLSAMSSNLAANLQSYASPRVAQLGRVLNDWRGTPAKRSPNSTSSFLSGLMTPPASHMRRTPEPPNTVELRRDSAASASSQAVVGRSMSSRQAEKAKSSSAGPSSLGEALRGVPPRTPPLLQRGGYDEDAETGRFSADDFYDDEDSTVDGTPRRLPPFGRSIES</sequence>
<feature type="region of interest" description="Disordered" evidence="3">
    <location>
        <begin position="145"/>
        <end position="167"/>
    </location>
</feature>
<feature type="compositionally biased region" description="Polar residues" evidence="3">
    <location>
        <begin position="244"/>
        <end position="269"/>
    </location>
</feature>
<feature type="coiled-coil region" evidence="2">
    <location>
        <begin position="1970"/>
        <end position="1997"/>
    </location>
</feature>
<keyword evidence="1 2" id="KW-0175">Coiled coil</keyword>
<feature type="region of interest" description="Disordered" evidence="3">
    <location>
        <begin position="432"/>
        <end position="469"/>
    </location>
</feature>
<feature type="region of interest" description="Disordered" evidence="3">
    <location>
        <begin position="1223"/>
        <end position="1250"/>
    </location>
</feature>
<name>A0A6A6U8X2_9PEZI</name>
<feature type="coiled-coil region" evidence="2">
    <location>
        <begin position="1843"/>
        <end position="1870"/>
    </location>
</feature>
<feature type="region of interest" description="Disordered" evidence="3">
    <location>
        <begin position="186"/>
        <end position="292"/>
    </location>
</feature>
<feature type="region of interest" description="Disordered" evidence="3">
    <location>
        <begin position="1153"/>
        <end position="1173"/>
    </location>
</feature>
<evidence type="ECO:0008006" key="6">
    <source>
        <dbReference type="Google" id="ProtNLM"/>
    </source>
</evidence>
<feature type="coiled-coil region" evidence="2">
    <location>
        <begin position="1894"/>
        <end position="1925"/>
    </location>
</feature>
<accession>A0A6A6U8X2</accession>
<keyword evidence="5" id="KW-1185">Reference proteome</keyword>
<dbReference type="PANTHER" id="PTHR32083:SF0">
    <property type="entry name" value="CILIA AND FLAGELLA-ASSOCIATED PROTEIN 58"/>
    <property type="match status" value="1"/>
</dbReference>
<reference evidence="4" key="1">
    <citation type="journal article" date="2020" name="Stud. Mycol.">
        <title>101 Dothideomycetes genomes: a test case for predicting lifestyles and emergence of pathogens.</title>
        <authorList>
            <person name="Haridas S."/>
            <person name="Albert R."/>
            <person name="Binder M."/>
            <person name="Bloem J."/>
            <person name="Labutti K."/>
            <person name="Salamov A."/>
            <person name="Andreopoulos B."/>
            <person name="Baker S."/>
            <person name="Barry K."/>
            <person name="Bills G."/>
            <person name="Bluhm B."/>
            <person name="Cannon C."/>
            <person name="Castanera R."/>
            <person name="Culley D."/>
            <person name="Daum C."/>
            <person name="Ezra D."/>
            <person name="Gonzalez J."/>
            <person name="Henrissat B."/>
            <person name="Kuo A."/>
            <person name="Liang C."/>
            <person name="Lipzen A."/>
            <person name="Lutzoni F."/>
            <person name="Magnuson J."/>
            <person name="Mondo S."/>
            <person name="Nolan M."/>
            <person name="Ohm R."/>
            <person name="Pangilinan J."/>
            <person name="Park H.-J."/>
            <person name="Ramirez L."/>
            <person name="Alfaro M."/>
            <person name="Sun H."/>
            <person name="Tritt A."/>
            <person name="Yoshinaga Y."/>
            <person name="Zwiers L.-H."/>
            <person name="Turgeon B."/>
            <person name="Goodwin S."/>
            <person name="Spatafora J."/>
            <person name="Crous P."/>
            <person name="Grigoriev I."/>
        </authorList>
    </citation>
    <scope>NUCLEOTIDE SEQUENCE</scope>
    <source>
        <strain evidence="4">CBS 115976</strain>
    </source>
</reference>
<feature type="compositionally biased region" description="Polar residues" evidence="3">
    <location>
        <begin position="148"/>
        <end position="163"/>
    </location>
</feature>
<feature type="compositionally biased region" description="Polar residues" evidence="3">
    <location>
        <begin position="74"/>
        <end position="88"/>
    </location>
</feature>
<feature type="region of interest" description="Disordered" evidence="3">
    <location>
        <begin position="1"/>
        <end position="129"/>
    </location>
</feature>
<gene>
    <name evidence="4" type="ORF">BT63DRAFT_308638</name>
</gene>
<feature type="region of interest" description="Disordered" evidence="3">
    <location>
        <begin position="1936"/>
        <end position="1957"/>
    </location>
</feature>
<dbReference type="Proteomes" id="UP000799302">
    <property type="component" value="Unassembled WGS sequence"/>
</dbReference>
<proteinExistence type="predicted"/>
<evidence type="ECO:0000256" key="1">
    <source>
        <dbReference type="ARBA" id="ARBA00023054"/>
    </source>
</evidence>
<feature type="region of interest" description="Disordered" evidence="3">
    <location>
        <begin position="1280"/>
        <end position="1316"/>
    </location>
</feature>
<feature type="compositionally biased region" description="Pro residues" evidence="3">
    <location>
        <begin position="57"/>
        <end position="66"/>
    </location>
</feature>
<feature type="coiled-coil region" evidence="2">
    <location>
        <begin position="2030"/>
        <end position="2057"/>
    </location>
</feature>
<organism evidence="4 5">
    <name type="scientific">Microthyrium microscopicum</name>
    <dbReference type="NCBI Taxonomy" id="703497"/>
    <lineage>
        <taxon>Eukaryota</taxon>
        <taxon>Fungi</taxon>
        <taxon>Dikarya</taxon>
        <taxon>Ascomycota</taxon>
        <taxon>Pezizomycotina</taxon>
        <taxon>Dothideomycetes</taxon>
        <taxon>Dothideomycetes incertae sedis</taxon>
        <taxon>Microthyriales</taxon>
        <taxon>Microthyriaceae</taxon>
        <taxon>Microthyrium</taxon>
    </lineage>
</organism>
<feature type="compositionally biased region" description="Basic and acidic residues" evidence="3">
    <location>
        <begin position="1792"/>
        <end position="1804"/>
    </location>
</feature>
<feature type="region of interest" description="Disordered" evidence="3">
    <location>
        <begin position="1783"/>
        <end position="1804"/>
    </location>
</feature>
<feature type="coiled-coil region" evidence="2">
    <location>
        <begin position="1621"/>
        <end position="1676"/>
    </location>
</feature>
<feature type="compositionally biased region" description="Basic and acidic residues" evidence="3">
    <location>
        <begin position="658"/>
        <end position="678"/>
    </location>
</feature>
<dbReference type="PANTHER" id="PTHR32083">
    <property type="entry name" value="CILIA AND FLAGELLA-ASSOCIATED PROTEIN 58-RELATED"/>
    <property type="match status" value="1"/>
</dbReference>
<feature type="region of interest" description="Disordered" evidence="3">
    <location>
        <begin position="658"/>
        <end position="696"/>
    </location>
</feature>
<evidence type="ECO:0000256" key="3">
    <source>
        <dbReference type="SAM" id="MobiDB-lite"/>
    </source>
</evidence>
<feature type="region of interest" description="Disordered" evidence="3">
    <location>
        <begin position="2163"/>
        <end position="2296"/>
    </location>
</feature>
<feature type="compositionally biased region" description="Polar residues" evidence="3">
    <location>
        <begin position="1239"/>
        <end position="1250"/>
    </location>
</feature>
<feature type="region of interest" description="Disordered" evidence="3">
    <location>
        <begin position="1366"/>
        <end position="1408"/>
    </location>
</feature>
<dbReference type="GO" id="GO:0005856">
    <property type="term" value="C:cytoskeleton"/>
    <property type="evidence" value="ECO:0007669"/>
    <property type="project" value="TreeGrafter"/>
</dbReference>
<feature type="compositionally biased region" description="Polar residues" evidence="3">
    <location>
        <begin position="1157"/>
        <end position="1172"/>
    </location>
</feature>
<feature type="compositionally biased region" description="Polar residues" evidence="3">
    <location>
        <begin position="1"/>
        <end position="47"/>
    </location>
</feature>
<feature type="region of interest" description="Disordered" evidence="3">
    <location>
        <begin position="1067"/>
        <end position="1138"/>
    </location>
</feature>
<feature type="coiled-coil region" evidence="2">
    <location>
        <begin position="1543"/>
        <end position="1571"/>
    </location>
</feature>
<evidence type="ECO:0000256" key="2">
    <source>
        <dbReference type="SAM" id="Coils"/>
    </source>
</evidence>
<feature type="compositionally biased region" description="Acidic residues" evidence="3">
    <location>
        <begin position="1386"/>
        <end position="1397"/>
    </location>
</feature>
<evidence type="ECO:0000313" key="5">
    <source>
        <dbReference type="Proteomes" id="UP000799302"/>
    </source>
</evidence>
<dbReference type="OrthoDB" id="1293114at2759"/>
<feature type="compositionally biased region" description="Basic residues" evidence="3">
    <location>
        <begin position="223"/>
        <end position="234"/>
    </location>
</feature>
<evidence type="ECO:0000313" key="4">
    <source>
        <dbReference type="EMBL" id="KAF2668066.1"/>
    </source>
</evidence>